<evidence type="ECO:0000313" key="3">
    <source>
        <dbReference type="EMBL" id="GKV45481.1"/>
    </source>
</evidence>
<dbReference type="InterPro" id="IPR036869">
    <property type="entry name" value="J_dom_sf"/>
</dbReference>
<name>A0AAV5M6T3_9ROSI</name>
<dbReference type="Pfam" id="PF00226">
    <property type="entry name" value="DnaJ"/>
    <property type="match status" value="1"/>
</dbReference>
<dbReference type="Gene3D" id="1.10.287.110">
    <property type="entry name" value="DnaJ domain"/>
    <property type="match status" value="1"/>
</dbReference>
<reference evidence="3 4" key="1">
    <citation type="journal article" date="2021" name="Commun. Biol.">
        <title>The genome of Shorea leprosula (Dipterocarpaceae) highlights the ecological relevance of drought in aseasonal tropical rainforests.</title>
        <authorList>
            <person name="Ng K.K.S."/>
            <person name="Kobayashi M.J."/>
            <person name="Fawcett J.A."/>
            <person name="Hatakeyama M."/>
            <person name="Paape T."/>
            <person name="Ng C.H."/>
            <person name="Ang C.C."/>
            <person name="Tnah L.H."/>
            <person name="Lee C.T."/>
            <person name="Nishiyama T."/>
            <person name="Sese J."/>
            <person name="O'Brien M.J."/>
            <person name="Copetti D."/>
            <person name="Mohd Noor M.I."/>
            <person name="Ong R.C."/>
            <person name="Putra M."/>
            <person name="Sireger I.Z."/>
            <person name="Indrioko S."/>
            <person name="Kosugi Y."/>
            <person name="Izuno A."/>
            <person name="Isagi Y."/>
            <person name="Lee S.L."/>
            <person name="Shimizu K.K."/>
        </authorList>
    </citation>
    <scope>NUCLEOTIDE SEQUENCE [LARGE SCALE GENOMIC DNA]</scope>
    <source>
        <strain evidence="3">214</strain>
    </source>
</reference>
<proteinExistence type="predicted"/>
<evidence type="ECO:0000313" key="4">
    <source>
        <dbReference type="Proteomes" id="UP001054252"/>
    </source>
</evidence>
<dbReference type="PANTHER" id="PTHR43096">
    <property type="entry name" value="DNAJ HOMOLOG 1, MITOCHONDRIAL-RELATED"/>
    <property type="match status" value="1"/>
</dbReference>
<dbReference type="GO" id="GO:0042026">
    <property type="term" value="P:protein refolding"/>
    <property type="evidence" value="ECO:0007669"/>
    <property type="project" value="TreeGrafter"/>
</dbReference>
<dbReference type="Proteomes" id="UP001054252">
    <property type="component" value="Unassembled WGS sequence"/>
</dbReference>
<evidence type="ECO:0000256" key="1">
    <source>
        <dbReference type="SAM" id="Phobius"/>
    </source>
</evidence>
<dbReference type="GO" id="GO:0009535">
    <property type="term" value="C:chloroplast thylakoid membrane"/>
    <property type="evidence" value="ECO:0007669"/>
    <property type="project" value="TreeGrafter"/>
</dbReference>
<gene>
    <name evidence="3" type="ORF">SLEP1_g52553</name>
</gene>
<dbReference type="EMBL" id="BPVZ01000194">
    <property type="protein sequence ID" value="GKV45481.1"/>
    <property type="molecule type" value="Genomic_DNA"/>
</dbReference>
<keyword evidence="1" id="KW-0812">Transmembrane</keyword>
<sequence length="138" mass="15173">MAASASLSALPSSLRLSFPTERPSTSSHSSSSCAFINGGINLRLHKSFSYVTSSSFSSRRVSTNRLVSVLCASGDYYSTLGVAKSASSKEIKAAYRKLARQVRYFVQFGFHGLWFRTFFCSFTSLGLFFGMLVVERMS</sequence>
<dbReference type="CDD" id="cd06257">
    <property type="entry name" value="DnaJ"/>
    <property type="match status" value="1"/>
</dbReference>
<protein>
    <recommendedName>
        <fullName evidence="2">J domain-containing protein</fullName>
    </recommendedName>
</protein>
<dbReference type="PANTHER" id="PTHR43096:SF22">
    <property type="entry name" value="MOLECULAR CHAPERONE HSP40_DNAJ FAMILY PROTEIN"/>
    <property type="match status" value="1"/>
</dbReference>
<dbReference type="AlphaFoldDB" id="A0AAV5M6T3"/>
<feature type="domain" description="J" evidence="2">
    <location>
        <begin position="75"/>
        <end position="102"/>
    </location>
</feature>
<feature type="transmembrane region" description="Helical" evidence="1">
    <location>
        <begin position="113"/>
        <end position="134"/>
    </location>
</feature>
<keyword evidence="1" id="KW-0472">Membrane</keyword>
<keyword evidence="1" id="KW-1133">Transmembrane helix</keyword>
<dbReference type="InterPro" id="IPR001623">
    <property type="entry name" value="DnaJ_domain"/>
</dbReference>
<dbReference type="GO" id="GO:0051082">
    <property type="term" value="F:unfolded protein binding"/>
    <property type="evidence" value="ECO:0007669"/>
    <property type="project" value="TreeGrafter"/>
</dbReference>
<accession>A0AAV5M6T3</accession>
<keyword evidence="4" id="KW-1185">Reference proteome</keyword>
<comment type="caution">
    <text evidence="3">The sequence shown here is derived from an EMBL/GenBank/DDBJ whole genome shotgun (WGS) entry which is preliminary data.</text>
</comment>
<dbReference type="SUPFAM" id="SSF46565">
    <property type="entry name" value="Chaperone J-domain"/>
    <property type="match status" value="1"/>
</dbReference>
<organism evidence="3 4">
    <name type="scientific">Rubroshorea leprosula</name>
    <dbReference type="NCBI Taxonomy" id="152421"/>
    <lineage>
        <taxon>Eukaryota</taxon>
        <taxon>Viridiplantae</taxon>
        <taxon>Streptophyta</taxon>
        <taxon>Embryophyta</taxon>
        <taxon>Tracheophyta</taxon>
        <taxon>Spermatophyta</taxon>
        <taxon>Magnoliopsida</taxon>
        <taxon>eudicotyledons</taxon>
        <taxon>Gunneridae</taxon>
        <taxon>Pentapetalae</taxon>
        <taxon>rosids</taxon>
        <taxon>malvids</taxon>
        <taxon>Malvales</taxon>
        <taxon>Dipterocarpaceae</taxon>
        <taxon>Rubroshorea</taxon>
    </lineage>
</organism>
<evidence type="ECO:0000259" key="2">
    <source>
        <dbReference type="Pfam" id="PF00226"/>
    </source>
</evidence>